<dbReference type="EMBL" id="UZAI01001689">
    <property type="protein sequence ID" value="VDO64425.1"/>
    <property type="molecule type" value="Genomic_DNA"/>
</dbReference>
<protein>
    <submittedName>
        <fullName evidence="1">Uncharacterized protein</fullName>
    </submittedName>
</protein>
<accession>A0A183LMQ4</accession>
<evidence type="ECO:0000313" key="1">
    <source>
        <dbReference type="EMBL" id="VDO64425.1"/>
    </source>
</evidence>
<keyword evidence="2" id="KW-1185">Reference proteome</keyword>
<reference evidence="1 2" key="1">
    <citation type="submission" date="2018-11" db="EMBL/GenBank/DDBJ databases">
        <authorList>
            <consortium name="Pathogen Informatics"/>
        </authorList>
    </citation>
    <scope>NUCLEOTIDE SEQUENCE [LARGE SCALE GENOMIC DNA]</scope>
    <source>
        <strain evidence="1 2">Zambia</strain>
    </source>
</reference>
<evidence type="ECO:0000313" key="2">
    <source>
        <dbReference type="Proteomes" id="UP000277204"/>
    </source>
</evidence>
<sequence length="145" mass="16527">MTEQNPKHLPDEFRAHGPSDSFSGFRFESYTRQIKKSVHSGYAVAKQAAQRYAEMSFCDRLQVSRLNNTTTIAVKEVSNRQVIMFNNSKLTSFKPGNVVVENEQPGLVTDIKEDVLLKFRSFTDPRNYFEDCFPSSYTGTLTVNV</sequence>
<dbReference type="AlphaFoldDB" id="A0A183LMQ4"/>
<dbReference type="Proteomes" id="UP000277204">
    <property type="component" value="Unassembled WGS sequence"/>
</dbReference>
<organism evidence="1 2">
    <name type="scientific">Schistosoma margrebowiei</name>
    <dbReference type="NCBI Taxonomy" id="48269"/>
    <lineage>
        <taxon>Eukaryota</taxon>
        <taxon>Metazoa</taxon>
        <taxon>Spiralia</taxon>
        <taxon>Lophotrochozoa</taxon>
        <taxon>Platyhelminthes</taxon>
        <taxon>Trematoda</taxon>
        <taxon>Digenea</taxon>
        <taxon>Strigeidida</taxon>
        <taxon>Schistosomatoidea</taxon>
        <taxon>Schistosomatidae</taxon>
        <taxon>Schistosoma</taxon>
    </lineage>
</organism>
<proteinExistence type="predicted"/>
<name>A0A183LMQ4_9TREM</name>
<gene>
    <name evidence="1" type="ORF">SMRZ_LOCUS5079</name>
</gene>